<dbReference type="InterPro" id="IPR052487">
    <property type="entry name" value="Galactose-binding_lectin"/>
</dbReference>
<protein>
    <recommendedName>
        <fullName evidence="1">H-type lectin domain-containing protein</fullName>
    </recommendedName>
</protein>
<dbReference type="GO" id="GO:0009986">
    <property type="term" value="C:cell surface"/>
    <property type="evidence" value="ECO:0007669"/>
    <property type="project" value="TreeGrafter"/>
</dbReference>
<dbReference type="AlphaFoldDB" id="A0A9P9E569"/>
<name>A0A9P9E569_9HYPO</name>
<dbReference type="InterPro" id="IPR037221">
    <property type="entry name" value="H-type_lectin_dom_sf"/>
</dbReference>
<dbReference type="GO" id="GO:0030247">
    <property type="term" value="F:polysaccharide binding"/>
    <property type="evidence" value="ECO:0007669"/>
    <property type="project" value="TreeGrafter"/>
</dbReference>
<dbReference type="Pfam" id="PF09458">
    <property type="entry name" value="H_lectin"/>
    <property type="match status" value="3"/>
</dbReference>
<dbReference type="GO" id="GO:0098636">
    <property type="term" value="C:protein complex involved in cell adhesion"/>
    <property type="evidence" value="ECO:0007669"/>
    <property type="project" value="TreeGrafter"/>
</dbReference>
<evidence type="ECO:0000259" key="1">
    <source>
        <dbReference type="Pfam" id="PF09458"/>
    </source>
</evidence>
<dbReference type="InterPro" id="IPR019019">
    <property type="entry name" value="H-type_lectin_domain"/>
</dbReference>
<proteinExistence type="predicted"/>
<feature type="domain" description="H-type lectin" evidence="1">
    <location>
        <begin position="281"/>
        <end position="345"/>
    </location>
</feature>
<dbReference type="GO" id="GO:0070492">
    <property type="term" value="F:oligosaccharide binding"/>
    <property type="evidence" value="ECO:0007669"/>
    <property type="project" value="TreeGrafter"/>
</dbReference>
<evidence type="ECO:0000313" key="2">
    <source>
        <dbReference type="EMBL" id="KAH7131278.1"/>
    </source>
</evidence>
<dbReference type="SUPFAM" id="SSF141086">
    <property type="entry name" value="Agglutinin HPA-like"/>
    <property type="match status" value="3"/>
</dbReference>
<dbReference type="Proteomes" id="UP000738349">
    <property type="component" value="Unassembled WGS sequence"/>
</dbReference>
<dbReference type="PANTHER" id="PTHR46938">
    <property type="entry name" value="DISCOIDIN-1 SUBUNIT A-RELATED-RELATED"/>
    <property type="match status" value="1"/>
</dbReference>
<sequence length="538" mass="60849">MADNAEVHVCVRAPEPDGFQAKAETLAIQENPANGHLIIEAAPGEESEQEENAKPDDRDGILHLVVATDNKWENGRTLRQYANIWTQYANIKFQFVDSGPAEIRINVDKGFPGGDSGFWSHLGTNSLTVPADRQTMNFAGFNDQTSENTFSRIVLHEFGHALGCHHEHQSPNAKIQWNEPYVIEEMKKQDPPWTPKQTRFNIFDWYSEEVVDATPLDGKSIMSYWVPAEWTLNRFTMDHNTQLSETDKSFIAKMYPGKALAIESFNTLELRPWDEEGQKASKRFYFSTTYKSPPAIAVGLTSIDASKDFNIRVKAYADTVVKSSAVFHLDTWADSRLFSASCMWFRKPADDKAFQIGHFNTSQDHSWMNPQAKTTHQVKFKHPYNKAPKVVVWLNELNLAKGKNWRIKAHASDVTPTGFKLHIDSWSDSVLYTGGAAWIAYPEDRKGVASGTFRTQDTRPADKPRTLTSGWERFPPGMFKRNPKVVMGFNSIDADCKKNLRVKLGASAVSPRRMKWHINGWSDSILYSAGASYIVFNS</sequence>
<dbReference type="SUPFAM" id="SSF55486">
    <property type="entry name" value="Metalloproteases ('zincins'), catalytic domain"/>
    <property type="match status" value="1"/>
</dbReference>
<gene>
    <name evidence="2" type="ORF">EDB81DRAFT_696618</name>
</gene>
<accession>A0A9P9E569</accession>
<dbReference type="InterPro" id="IPR024079">
    <property type="entry name" value="MetalloPept_cat_dom_sf"/>
</dbReference>
<comment type="caution">
    <text evidence="2">The sequence shown here is derived from an EMBL/GenBank/DDBJ whole genome shotgun (WGS) entry which is preliminary data.</text>
</comment>
<organism evidence="2 3">
    <name type="scientific">Dactylonectria macrodidyma</name>
    <dbReference type="NCBI Taxonomy" id="307937"/>
    <lineage>
        <taxon>Eukaryota</taxon>
        <taxon>Fungi</taxon>
        <taxon>Dikarya</taxon>
        <taxon>Ascomycota</taxon>
        <taxon>Pezizomycotina</taxon>
        <taxon>Sordariomycetes</taxon>
        <taxon>Hypocreomycetidae</taxon>
        <taxon>Hypocreales</taxon>
        <taxon>Nectriaceae</taxon>
        <taxon>Dactylonectria</taxon>
    </lineage>
</organism>
<evidence type="ECO:0000313" key="3">
    <source>
        <dbReference type="Proteomes" id="UP000738349"/>
    </source>
</evidence>
<feature type="domain" description="H-type lectin" evidence="1">
    <location>
        <begin position="478"/>
        <end position="534"/>
    </location>
</feature>
<reference evidence="2" key="1">
    <citation type="journal article" date="2021" name="Nat. Commun.">
        <title>Genetic determinants of endophytism in the Arabidopsis root mycobiome.</title>
        <authorList>
            <person name="Mesny F."/>
            <person name="Miyauchi S."/>
            <person name="Thiergart T."/>
            <person name="Pickel B."/>
            <person name="Atanasova L."/>
            <person name="Karlsson M."/>
            <person name="Huettel B."/>
            <person name="Barry K.W."/>
            <person name="Haridas S."/>
            <person name="Chen C."/>
            <person name="Bauer D."/>
            <person name="Andreopoulos W."/>
            <person name="Pangilinan J."/>
            <person name="LaButti K."/>
            <person name="Riley R."/>
            <person name="Lipzen A."/>
            <person name="Clum A."/>
            <person name="Drula E."/>
            <person name="Henrissat B."/>
            <person name="Kohler A."/>
            <person name="Grigoriev I.V."/>
            <person name="Martin F.M."/>
            <person name="Hacquard S."/>
        </authorList>
    </citation>
    <scope>NUCLEOTIDE SEQUENCE</scope>
    <source>
        <strain evidence="2">MPI-CAGE-AT-0147</strain>
    </source>
</reference>
<dbReference type="Gene3D" id="3.40.390.10">
    <property type="entry name" value="Collagenase (Catalytic Domain)"/>
    <property type="match status" value="1"/>
</dbReference>
<dbReference type="EMBL" id="JAGMUV010000017">
    <property type="protein sequence ID" value="KAH7131278.1"/>
    <property type="molecule type" value="Genomic_DNA"/>
</dbReference>
<dbReference type="GO" id="GO:0046871">
    <property type="term" value="F:N-acetylgalactosamine binding"/>
    <property type="evidence" value="ECO:0007669"/>
    <property type="project" value="TreeGrafter"/>
</dbReference>
<dbReference type="GO" id="GO:0008237">
    <property type="term" value="F:metallopeptidase activity"/>
    <property type="evidence" value="ECO:0007669"/>
    <property type="project" value="InterPro"/>
</dbReference>
<dbReference type="GO" id="GO:0098609">
    <property type="term" value="P:cell-cell adhesion"/>
    <property type="evidence" value="ECO:0007669"/>
    <property type="project" value="TreeGrafter"/>
</dbReference>
<feature type="domain" description="H-type lectin" evidence="1">
    <location>
        <begin position="376"/>
        <end position="441"/>
    </location>
</feature>
<dbReference type="Gene3D" id="2.60.40.2080">
    <property type="match status" value="3"/>
</dbReference>
<dbReference type="OrthoDB" id="291007at2759"/>
<keyword evidence="3" id="KW-1185">Reference proteome</keyword>